<keyword evidence="2" id="KW-1185">Reference proteome</keyword>
<dbReference type="Pfam" id="PF13487">
    <property type="entry name" value="HD_5"/>
    <property type="match status" value="1"/>
</dbReference>
<evidence type="ECO:0000313" key="1">
    <source>
        <dbReference type="EMBL" id="AQS87412.1"/>
    </source>
</evidence>
<sequence length="367" mass="39506">MAGQPELGVPWADALSSALSADICVRLSPEPESEVAQSRAGLIVLDWPMAFSPRLLRARVLALAALRHGDVPILLCIADPSVRDKVNAQRLGIAVVCDRREPSSVLAERCVNVWQDAVDRRLGTMVDRTGGMMAATMRTVRAGGFPDTMAMKAVAEQIAGTVADEGLSQWIDRVRPIGDQACRHCFLIGGVTAFFLQRLGVRASDVVQMTEAVLFHDIGKALVPLALLDKPGPLTARETEIMRLHPALGHDLLVRQGGHNAMTLSVTRHHHEHLDGAGYPDRLSGREVSDAVRVATICDIFAALIEPRLYKAALTPAEAIATMKEMKGAIDMDILTAFEGVMMPALSTMPAMKHAGRDAVLSEGPLV</sequence>
<evidence type="ECO:0000313" key="2">
    <source>
        <dbReference type="Proteomes" id="UP000188604"/>
    </source>
</evidence>
<dbReference type="AlphaFoldDB" id="A0A1U9KNM9"/>
<dbReference type="GO" id="GO:0008081">
    <property type="term" value="F:phosphoric diester hydrolase activity"/>
    <property type="evidence" value="ECO:0007669"/>
    <property type="project" value="UniProtKB-ARBA"/>
</dbReference>
<organism evidence="1 2">
    <name type="scientific">Neoasaia chiangmaiensis</name>
    <dbReference type="NCBI Taxonomy" id="320497"/>
    <lineage>
        <taxon>Bacteria</taxon>
        <taxon>Pseudomonadati</taxon>
        <taxon>Pseudomonadota</taxon>
        <taxon>Alphaproteobacteria</taxon>
        <taxon>Acetobacterales</taxon>
        <taxon>Acetobacteraceae</taxon>
        <taxon>Neoasaia</taxon>
    </lineage>
</organism>
<dbReference type="STRING" id="320497.A0U93_05070"/>
<dbReference type="InterPro" id="IPR003607">
    <property type="entry name" value="HD/PDEase_dom"/>
</dbReference>
<gene>
    <name evidence="1" type="ORF">A0U93_05070</name>
</gene>
<dbReference type="PANTHER" id="PTHR43155">
    <property type="entry name" value="CYCLIC DI-GMP PHOSPHODIESTERASE PA4108-RELATED"/>
    <property type="match status" value="1"/>
</dbReference>
<dbReference type="InterPro" id="IPR037522">
    <property type="entry name" value="HD_GYP_dom"/>
</dbReference>
<dbReference type="PANTHER" id="PTHR43155:SF2">
    <property type="entry name" value="CYCLIC DI-GMP PHOSPHODIESTERASE PA4108"/>
    <property type="match status" value="1"/>
</dbReference>
<reference evidence="1 2" key="1">
    <citation type="submission" date="2016-03" db="EMBL/GenBank/DDBJ databases">
        <title>Acetic acid bacteria sequencing.</title>
        <authorList>
            <person name="Brandt J."/>
            <person name="Jakob F."/>
            <person name="Vogel R.F."/>
        </authorList>
    </citation>
    <scope>NUCLEOTIDE SEQUENCE [LARGE SCALE GENOMIC DNA]</scope>
    <source>
        <strain evidence="1 2">NBRC 101099</strain>
    </source>
</reference>
<dbReference type="Proteomes" id="UP000188604">
    <property type="component" value="Chromosome"/>
</dbReference>
<dbReference type="Gene3D" id="1.10.3210.10">
    <property type="entry name" value="Hypothetical protein af1432"/>
    <property type="match status" value="1"/>
</dbReference>
<name>A0A1U9KNM9_9PROT</name>
<dbReference type="CDD" id="cd00077">
    <property type="entry name" value="HDc"/>
    <property type="match status" value="1"/>
</dbReference>
<dbReference type="KEGG" id="nch:A0U93_05070"/>
<accession>A0A1U9KNM9</accession>
<proteinExistence type="predicted"/>
<dbReference type="PROSITE" id="PS51832">
    <property type="entry name" value="HD_GYP"/>
    <property type="match status" value="1"/>
</dbReference>
<protein>
    <submittedName>
        <fullName evidence="1">Uncharacterized protein</fullName>
    </submittedName>
</protein>
<dbReference type="EMBL" id="CP014691">
    <property type="protein sequence ID" value="AQS87412.1"/>
    <property type="molecule type" value="Genomic_DNA"/>
</dbReference>
<dbReference type="SUPFAM" id="SSF109604">
    <property type="entry name" value="HD-domain/PDEase-like"/>
    <property type="match status" value="1"/>
</dbReference>